<dbReference type="Proteomes" id="UP000034877">
    <property type="component" value="Unassembled WGS sequence"/>
</dbReference>
<protein>
    <submittedName>
        <fullName evidence="1">Uncharacterized protein</fullName>
    </submittedName>
</protein>
<gene>
    <name evidence="1" type="ORF">UY22_C0035G0011</name>
</gene>
<evidence type="ECO:0000313" key="1">
    <source>
        <dbReference type="EMBL" id="KKU92369.1"/>
    </source>
</evidence>
<evidence type="ECO:0000313" key="2">
    <source>
        <dbReference type="Proteomes" id="UP000034877"/>
    </source>
</evidence>
<accession>A0A0G1UE49</accession>
<sequence>MVNSSQAKIISQLCQKLTSLDKLPPNPDKSLIAFRVTDQVIKNLPLNLVIFTCSTINDSYLFNSKRPWKYVSVNPIGNNLEPDLPTLKKLISQLQSIYPVEVKIIIGNTDPYYIFTQSFSILKSPTDSLWPKYETRWKQYKKNLNIWLKDQEVRNFQVVNWRQWEKDLQLKTGISFETIFNTLLPQIKAYFSSTDFRWEIRRLKLAFGPGKYFPNLIVPPPSTLDIWVKRKFTEYLLQGFFIYLFFPNAILLQNEKPSLLRSKMYQPLISQIFNDKLPVIYPFGIDNTGYQ</sequence>
<reference evidence="1 2" key="1">
    <citation type="journal article" date="2015" name="Nature">
        <title>rRNA introns, odd ribosomes, and small enigmatic genomes across a large radiation of phyla.</title>
        <authorList>
            <person name="Brown C.T."/>
            <person name="Hug L.A."/>
            <person name="Thomas B.C."/>
            <person name="Sharon I."/>
            <person name="Castelle C.J."/>
            <person name="Singh A."/>
            <person name="Wilkins M.J."/>
            <person name="Williams K.H."/>
            <person name="Banfield J.F."/>
        </authorList>
    </citation>
    <scope>NUCLEOTIDE SEQUENCE [LARGE SCALE GENOMIC DNA]</scope>
</reference>
<dbReference type="AlphaFoldDB" id="A0A0G1UE49"/>
<proteinExistence type="predicted"/>
<comment type="caution">
    <text evidence="1">The sequence shown here is derived from an EMBL/GenBank/DDBJ whole genome shotgun (WGS) entry which is preliminary data.</text>
</comment>
<organism evidence="1 2">
    <name type="scientific">Candidatus Amesbacteria bacterium GW2011_GWC1_48_10</name>
    <dbReference type="NCBI Taxonomy" id="1618365"/>
    <lineage>
        <taxon>Bacteria</taxon>
        <taxon>Candidatus Amesiibacteriota</taxon>
    </lineage>
</organism>
<name>A0A0G1UE49_9BACT</name>
<dbReference type="EMBL" id="LCPE01000035">
    <property type="protein sequence ID" value="KKU92369.1"/>
    <property type="molecule type" value="Genomic_DNA"/>
</dbReference>